<gene>
    <name evidence="3" type="ORF">GPECTOR_6g823</name>
</gene>
<dbReference type="PANTHER" id="PTHR15682">
    <property type="entry name" value="UNHEALTHY RIBOSOME BIOGENESIS PROTEIN 2 HOMOLOG"/>
    <property type="match status" value="1"/>
</dbReference>
<accession>A0A150GVQ7</accession>
<dbReference type="OrthoDB" id="553090at2759"/>
<dbReference type="PANTHER" id="PTHR15682:SF2">
    <property type="entry name" value="UNHEALTHY RIBOSOME BIOGENESIS PROTEIN 2 HOMOLOG"/>
    <property type="match status" value="1"/>
</dbReference>
<feature type="region of interest" description="Disordered" evidence="1">
    <location>
        <begin position="1265"/>
        <end position="1288"/>
    </location>
</feature>
<feature type="compositionally biased region" description="Gly residues" evidence="1">
    <location>
        <begin position="765"/>
        <end position="776"/>
    </location>
</feature>
<dbReference type="GO" id="GO:0005730">
    <property type="term" value="C:nucleolus"/>
    <property type="evidence" value="ECO:0007669"/>
    <property type="project" value="TreeGrafter"/>
</dbReference>
<evidence type="ECO:0000313" key="3">
    <source>
        <dbReference type="EMBL" id="KXZ53905.1"/>
    </source>
</evidence>
<name>A0A150GVQ7_GONPE</name>
<evidence type="ECO:0000313" key="4">
    <source>
        <dbReference type="Proteomes" id="UP000075714"/>
    </source>
</evidence>
<reference evidence="4" key="1">
    <citation type="journal article" date="2016" name="Nat. Commun.">
        <title>The Gonium pectorale genome demonstrates co-option of cell cycle regulation during the evolution of multicellularity.</title>
        <authorList>
            <person name="Hanschen E.R."/>
            <person name="Marriage T.N."/>
            <person name="Ferris P.J."/>
            <person name="Hamaji T."/>
            <person name="Toyoda A."/>
            <person name="Fujiyama A."/>
            <person name="Neme R."/>
            <person name="Noguchi H."/>
            <person name="Minakuchi Y."/>
            <person name="Suzuki M."/>
            <person name="Kawai-Toyooka H."/>
            <person name="Smith D.R."/>
            <person name="Sparks H."/>
            <person name="Anderson J."/>
            <person name="Bakaric R."/>
            <person name="Luria V."/>
            <person name="Karger A."/>
            <person name="Kirschner M.W."/>
            <person name="Durand P.M."/>
            <person name="Michod R.E."/>
            <person name="Nozaki H."/>
            <person name="Olson B.J."/>
        </authorList>
    </citation>
    <scope>NUCLEOTIDE SEQUENCE [LARGE SCALE GENOMIC DNA]</scope>
    <source>
        <strain evidence="4">NIES-2863</strain>
    </source>
</reference>
<feature type="region of interest" description="Disordered" evidence="1">
    <location>
        <begin position="213"/>
        <end position="246"/>
    </location>
</feature>
<organism evidence="3 4">
    <name type="scientific">Gonium pectorale</name>
    <name type="common">Green alga</name>
    <dbReference type="NCBI Taxonomy" id="33097"/>
    <lineage>
        <taxon>Eukaryota</taxon>
        <taxon>Viridiplantae</taxon>
        <taxon>Chlorophyta</taxon>
        <taxon>core chlorophytes</taxon>
        <taxon>Chlorophyceae</taxon>
        <taxon>CS clade</taxon>
        <taxon>Chlamydomonadales</taxon>
        <taxon>Volvocaceae</taxon>
        <taxon>Gonium</taxon>
    </lineage>
</organism>
<keyword evidence="4" id="KW-1185">Reference proteome</keyword>
<feature type="region of interest" description="Disordered" evidence="1">
    <location>
        <begin position="1035"/>
        <end position="1064"/>
    </location>
</feature>
<comment type="caution">
    <text evidence="3">The sequence shown here is derived from an EMBL/GenBank/DDBJ whole genome shotgun (WGS) entry which is preliminary data.</text>
</comment>
<dbReference type="EMBL" id="LSYV01000007">
    <property type="protein sequence ID" value="KXZ53905.1"/>
    <property type="molecule type" value="Genomic_DNA"/>
</dbReference>
<proteinExistence type="predicted"/>
<evidence type="ECO:0000256" key="1">
    <source>
        <dbReference type="SAM" id="MobiDB-lite"/>
    </source>
</evidence>
<dbReference type="Pfam" id="PF10441">
    <property type="entry name" value="Urb2"/>
    <property type="match status" value="1"/>
</dbReference>
<sequence length="1913" mass="187647">MLTTGAGASVPGSLLVSAANCVRAAAAAGAEQAGLGNADGVSAGKIAGGEADLAAQLLGAVRGCLRLLLPASTGGAGAGANSASGVSGGLQTEPLQGCLQLVLGGQAAAAVAAGPWSLMGRGGAAAAAKAAAAVSEMSRSAQQLLAAVLFNEAHVGPLAEVMAAAAHGGGGAGADQDAAAAVTGLPWLLRTFCRAAARMRRLLAADAAAAATAAGGSTERRRQQPGAGGGDKGGADDGTASGGGGVSQKALAAAEFNCMIVLAYMSLQPPSWESAVEGDGAGGRPAKKRKMAGPGQPEGTLKAAGCSSASAGPAAAMAIAQRRLALAGLLAAGRAAGAYQPTRDVSGAHAAALATIADRLLAAEAAAQAEVGAGPARKAPRLAGTAPAVEEPSHGLGSLSTSLALCALLDLDHRVLAPHLERVWELLWLTAAAASGPAAPAAAVGSAAAAAVLHRSVRAFAELRQLTALLSSLGAAMRALCRNAPEGGGGGGSGKVRTSSTEQVAVPAERLAGVAAALLVRPEVLAALRQAVSAAPSDNGDSGAAADNGGGDWGRYCTARLAALLRLYGCVVHTNAVCAGLHPEVPQLAEQGISASRGLQDHQEQEEGHGQEGGYFAAVAAVHTPGAGSSADVADGDGGDGAAAPLRQARKALKRAGCSHYGLGLLPALAQLSLPAGLAGVAEMAGTSGAAALAEADAVEPAAHLPVDWPSLELARAVHRCLCQRVQTLHERHLRTRNTCPLYGRTHGGRAHAPRPVTDDAADGAGAGAGAGGAGGIEAPPAAPDEETATAKGAEEERELRTLANLLLSPFSPAAAAAAELVPGGTVRSRAAASGSGGDTAASVAAVAWSDTLALMGCIGPAADPRALSEVLQLALRAVCSGAGGRPSGSDAARGGLLPRLQPAATTGLRLPEFQGLEGVRQALPCAWAAEVAGALHGLAAAAQQLVQQSGGDDRDDGTEPPAKKAKRKSGAAAGTQALGSGPAAAAALVRLQALSAAASPGAAADRSSEASEAGSAVEGVPPPKVLRRHLQGQTAALGQGQSRGLHGGSIEPRVAASPAGVPGAAGTQGSAAAQLCALLELLSDSLHVELLTRKARRAMLRQAIAACAALTDSLLTLCDPAPAAGEDELQRHRARRELLLAAAAGLRAWERLQAGLGAAGSGSAGGGVTEDPWVGWLLQAASFLVRQAAACDAIAAAATSQRAATVPVALAPELVVLCGRLLEALLRPSSPAEDAGKGLDMDAAQEAAAERLSFGRELLKGAEEGLSSSGGDAGHGDSGAGHSRGKPQVAAGTMLAEVMVAAEAALACRLGLAAVATAALLVGEPLAERGGKAREQAVSAGGAGGGGAGAAAVPRELKRLAKRATALLEAAEGPPTAAGAPAGAALSHHRLRAALCLAAVQGLVLRMSAACGTAAVAQPANPAAGAAAGSGRVPAMPLDSGALPELLQRAAGWVVAERQQQPPAASGGDHLAADVAAEPLEHCLALMGGVATSGMWGVLLADLHPAGVGCRSRRLLLECFRDTLARSNRGQLAGLLRSLLAQLTYGSLTGLGAPRGALLPPLHCLLVCLECLSGPRVAKLLAAQGPALTAALTEVLGALSVRTSVEAAGGPAVAAPGLGGGATTSQDDAASRAAVEAAACAALRCLQSVLGREVTFRLPSPTVTAVLAAAAALASCPLLQPPLPSPGAAPAAESVVRGPLFFLHCACSGLLAALVRHHAATAAHCAALLVEACRSLLRRLAAWAAQMRHAQRQLQLQPTPDGGATAADIGAAVDGLTRCATALARVQHHGADAGAVGEVPPVDARAPQTDQHHGAKPALGGGAAAAGLGAGLSSATLLPAAAHQALRLGAYSLLGCLGPQQLQHLHMALGTGAAAGEAVGAGLADPGGAARRAALAQLRKEYESSYKYTGKV</sequence>
<evidence type="ECO:0000259" key="2">
    <source>
        <dbReference type="Pfam" id="PF10441"/>
    </source>
</evidence>
<feature type="region of interest" description="Disordered" evidence="1">
    <location>
        <begin position="947"/>
        <end position="978"/>
    </location>
</feature>
<dbReference type="Proteomes" id="UP000075714">
    <property type="component" value="Unassembled WGS sequence"/>
</dbReference>
<feature type="region of interest" description="Disordered" evidence="1">
    <location>
        <begin position="744"/>
        <end position="796"/>
    </location>
</feature>
<dbReference type="InterPro" id="IPR052609">
    <property type="entry name" value="Ribosome_Biogenesis_Reg"/>
</dbReference>
<feature type="compositionally biased region" description="Low complexity" evidence="1">
    <location>
        <begin position="1055"/>
        <end position="1064"/>
    </location>
</feature>
<protein>
    <recommendedName>
        <fullName evidence="2">Nucleolar 27S pre-rRNA processing Urb2/Npa2 C-terminal domain-containing protein</fullName>
    </recommendedName>
</protein>
<dbReference type="GO" id="GO:0042254">
    <property type="term" value="P:ribosome biogenesis"/>
    <property type="evidence" value="ECO:0007669"/>
    <property type="project" value="TreeGrafter"/>
</dbReference>
<feature type="region of interest" description="Disordered" evidence="1">
    <location>
        <begin position="273"/>
        <end position="304"/>
    </location>
</feature>
<feature type="domain" description="Nucleolar 27S pre-rRNA processing Urb2/Npa2 C-terminal" evidence="2">
    <location>
        <begin position="1642"/>
        <end position="1912"/>
    </location>
</feature>
<dbReference type="InterPro" id="IPR018849">
    <property type="entry name" value="Urb2/Npa2_C"/>
</dbReference>